<reference evidence="2" key="1">
    <citation type="journal article" date="2011" name="Nat. Genet.">
        <title>The Arabidopsis lyrata genome sequence and the basis of rapid genome size change.</title>
        <authorList>
            <person name="Hu T.T."/>
            <person name="Pattyn P."/>
            <person name="Bakker E.G."/>
            <person name="Cao J."/>
            <person name="Cheng J.-F."/>
            <person name="Clark R.M."/>
            <person name="Fahlgren N."/>
            <person name="Fawcett J.A."/>
            <person name="Grimwood J."/>
            <person name="Gundlach H."/>
            <person name="Haberer G."/>
            <person name="Hollister J.D."/>
            <person name="Ossowski S."/>
            <person name="Ottilar R.P."/>
            <person name="Salamov A.A."/>
            <person name="Schneeberger K."/>
            <person name="Spannagl M."/>
            <person name="Wang X."/>
            <person name="Yang L."/>
            <person name="Nasrallah M.E."/>
            <person name="Bergelson J."/>
            <person name="Carrington J.C."/>
            <person name="Gaut B.S."/>
            <person name="Schmutz J."/>
            <person name="Mayer K.F.X."/>
            <person name="Van de Peer Y."/>
            <person name="Grigoriev I.V."/>
            <person name="Nordborg M."/>
            <person name="Weigel D."/>
            <person name="Guo Y.-L."/>
        </authorList>
    </citation>
    <scope>NUCLEOTIDE SEQUENCE [LARGE SCALE GENOMIC DNA]</scope>
    <source>
        <strain evidence="2">cv. MN47</strain>
    </source>
</reference>
<dbReference type="PANTHER" id="PTHR33264">
    <property type="entry name" value="EXPRESSED PROTEIN"/>
    <property type="match status" value="1"/>
</dbReference>
<organism evidence="2">
    <name type="scientific">Arabidopsis lyrata subsp. lyrata</name>
    <name type="common">Lyre-leaved rock-cress</name>
    <dbReference type="NCBI Taxonomy" id="81972"/>
    <lineage>
        <taxon>Eukaryota</taxon>
        <taxon>Viridiplantae</taxon>
        <taxon>Streptophyta</taxon>
        <taxon>Embryophyta</taxon>
        <taxon>Tracheophyta</taxon>
        <taxon>Spermatophyta</taxon>
        <taxon>Magnoliopsida</taxon>
        <taxon>eudicotyledons</taxon>
        <taxon>Gunneridae</taxon>
        <taxon>Pentapetalae</taxon>
        <taxon>rosids</taxon>
        <taxon>malvids</taxon>
        <taxon>Brassicales</taxon>
        <taxon>Brassicaceae</taxon>
        <taxon>Camelineae</taxon>
        <taxon>Arabidopsis</taxon>
    </lineage>
</organism>
<protein>
    <submittedName>
        <fullName evidence="1">Uncharacterized protein</fullName>
    </submittedName>
</protein>
<evidence type="ECO:0000313" key="1">
    <source>
        <dbReference type="EMBL" id="EFH66934.1"/>
    </source>
</evidence>
<dbReference type="HOGENOM" id="CLU_124681_0_0_1"/>
<keyword evidence="2" id="KW-1185">Reference proteome</keyword>
<evidence type="ECO:0000313" key="2">
    <source>
        <dbReference type="Proteomes" id="UP000008694"/>
    </source>
</evidence>
<sequence>MPVLSFVLSESVDKQEEKWDEKNVMSDTNADSIIFLLFVHITVMEEDCGAFAADCVVLSCCCQCLVLQVSVFVFFKIPRKVAKKMKKFVKRRCGKTLQPTMENVKEEHWSGNGFAFEDGSSRLNCMEDIEGMLEELSMNKGFLFGSFWRHEDSSDIFDFKS</sequence>
<proteinExistence type="predicted"/>
<dbReference type="AlphaFoldDB" id="D7KQT2"/>
<dbReference type="PANTHER" id="PTHR33264:SF44">
    <property type="entry name" value="GENOME ASSEMBLY, CHROMOSOME: A08"/>
    <property type="match status" value="1"/>
</dbReference>
<gene>
    <name evidence="1" type="ORF">ARALYDRAFT_313365</name>
</gene>
<dbReference type="eggNOG" id="ENOG502S3KX">
    <property type="taxonomic scope" value="Eukaryota"/>
</dbReference>
<dbReference type="Proteomes" id="UP000008694">
    <property type="component" value="Unassembled WGS sequence"/>
</dbReference>
<dbReference type="EMBL" id="GL348713">
    <property type="protein sequence ID" value="EFH66934.1"/>
    <property type="molecule type" value="Genomic_DNA"/>
</dbReference>
<accession>D7KQT2</accession>
<name>D7KQT2_ARALL</name>
<dbReference type="Gramene" id="fgenesh1_pm.C_scaffold_1002145">
    <property type="protein sequence ID" value="fgenesh1_pm.C_scaffold_1002145"/>
    <property type="gene ID" value="fgenesh1_pm.C_scaffold_1002145"/>
</dbReference>